<organism evidence="2 3">
    <name type="scientific">Streptomyces sanyensis</name>
    <dbReference type="NCBI Taxonomy" id="568869"/>
    <lineage>
        <taxon>Bacteria</taxon>
        <taxon>Bacillati</taxon>
        <taxon>Actinomycetota</taxon>
        <taxon>Actinomycetes</taxon>
        <taxon>Kitasatosporales</taxon>
        <taxon>Streptomycetaceae</taxon>
        <taxon>Streptomyces</taxon>
    </lineage>
</organism>
<gene>
    <name evidence="2" type="ORF">GCM10023329_26250</name>
</gene>
<comment type="caution">
    <text evidence="2">The sequence shown here is derived from an EMBL/GenBank/DDBJ whole genome shotgun (WGS) entry which is preliminary data.</text>
</comment>
<evidence type="ECO:0000313" key="2">
    <source>
        <dbReference type="EMBL" id="GAA4776245.1"/>
    </source>
</evidence>
<sequence>MLVARVSTGAKVITVTGSREAPASPGRTPQPDISDAPAATAAVQASRMREEVGEVRGEVERRLPVMAPYASCPGGTPL</sequence>
<evidence type="ECO:0000256" key="1">
    <source>
        <dbReference type="SAM" id="MobiDB-lite"/>
    </source>
</evidence>
<accession>A0ABP9A8V9</accession>
<feature type="region of interest" description="Disordered" evidence="1">
    <location>
        <begin position="17"/>
        <end position="36"/>
    </location>
</feature>
<keyword evidence="3" id="KW-1185">Reference proteome</keyword>
<evidence type="ECO:0000313" key="3">
    <source>
        <dbReference type="Proteomes" id="UP001501147"/>
    </source>
</evidence>
<protein>
    <submittedName>
        <fullName evidence="2">Uncharacterized protein</fullName>
    </submittedName>
</protein>
<proteinExistence type="predicted"/>
<reference evidence="3" key="1">
    <citation type="journal article" date="2019" name="Int. J. Syst. Evol. Microbiol.">
        <title>The Global Catalogue of Microorganisms (GCM) 10K type strain sequencing project: providing services to taxonomists for standard genome sequencing and annotation.</title>
        <authorList>
            <consortium name="The Broad Institute Genomics Platform"/>
            <consortium name="The Broad Institute Genome Sequencing Center for Infectious Disease"/>
            <person name="Wu L."/>
            <person name="Ma J."/>
        </authorList>
    </citation>
    <scope>NUCLEOTIDE SEQUENCE [LARGE SCALE GENOMIC DNA]</scope>
    <source>
        <strain evidence="3">JCM 18324</strain>
    </source>
</reference>
<name>A0ABP9A8V9_9ACTN</name>
<dbReference type="EMBL" id="BAABJV010000005">
    <property type="protein sequence ID" value="GAA4776245.1"/>
    <property type="molecule type" value="Genomic_DNA"/>
</dbReference>
<dbReference type="Proteomes" id="UP001501147">
    <property type="component" value="Unassembled WGS sequence"/>
</dbReference>